<feature type="compositionally biased region" description="Low complexity" evidence="10">
    <location>
        <begin position="300"/>
        <end position="316"/>
    </location>
</feature>
<dbReference type="Gene3D" id="3.30.420.10">
    <property type="entry name" value="Ribonuclease H-like superfamily/Ribonuclease H"/>
    <property type="match status" value="1"/>
</dbReference>
<keyword evidence="6" id="KW-0460">Magnesium</keyword>
<keyword evidence="7" id="KW-0539">Nucleus</keyword>
<evidence type="ECO:0000256" key="5">
    <source>
        <dbReference type="ARBA" id="ARBA00022839"/>
    </source>
</evidence>
<sequence>MSTPPQLRPYSWRNIHPDAALHYIRDADKATAHLATLCGPVGFDLEWKPTFTKNTPENPVALVQLANKDTILLIQISAMQEFPAKLKEFLESPDHVKAGVSIQNDVIKLHRDCEVSTRNCVDLSLLARCADNARWKGKYSSPLGLARLIEAYEDLALPKGKIVRSNWEAELTSGMTEYASNDAHAGFVLYSRLMSMVNAMEKAPKPVYYTFDAVRGRLCEPTGMHWNCYNPDYDPGPPPPPKTPKEPNARALRRASATRAFYTTTTQRASVTAPNHLIVAPSTTHKRHSTHRHLASQRYSAGNSRDASSSSSISQSHPQRQTRIHLFPPLIHRGPERPNSGTQPAFGLLPSHPDLFSAEAGQAPSPRPDSAQIE</sequence>
<evidence type="ECO:0000256" key="4">
    <source>
        <dbReference type="ARBA" id="ARBA00022801"/>
    </source>
</evidence>
<protein>
    <recommendedName>
        <fullName evidence="8">3'-5' exonuclease</fullName>
    </recommendedName>
    <alternativeName>
        <fullName evidence="9">Werner Syndrome-like exonuclease</fullName>
    </alternativeName>
</protein>
<dbReference type="OrthoDB" id="1920326at2759"/>
<comment type="caution">
    <text evidence="12">The sequence shown here is derived from an EMBL/GenBank/DDBJ whole genome shotgun (WGS) entry which is preliminary data.</text>
</comment>
<dbReference type="InterPro" id="IPR051132">
    <property type="entry name" value="3-5_Exonuclease_domain"/>
</dbReference>
<keyword evidence="5 12" id="KW-0269">Exonuclease</keyword>
<dbReference type="Proteomes" id="UP001063166">
    <property type="component" value="Unassembled WGS sequence"/>
</dbReference>
<keyword evidence="3" id="KW-0479">Metal-binding</keyword>
<dbReference type="Pfam" id="PF01612">
    <property type="entry name" value="DNA_pol_A_exo1"/>
    <property type="match status" value="1"/>
</dbReference>
<evidence type="ECO:0000259" key="11">
    <source>
        <dbReference type="SMART" id="SM00474"/>
    </source>
</evidence>
<dbReference type="GO" id="GO:0008408">
    <property type="term" value="F:3'-5' exonuclease activity"/>
    <property type="evidence" value="ECO:0007669"/>
    <property type="project" value="InterPro"/>
</dbReference>
<dbReference type="EMBL" id="BRPK01000003">
    <property type="protein sequence ID" value="GLB36431.1"/>
    <property type="molecule type" value="Genomic_DNA"/>
</dbReference>
<evidence type="ECO:0000256" key="7">
    <source>
        <dbReference type="ARBA" id="ARBA00023242"/>
    </source>
</evidence>
<organism evidence="12 13">
    <name type="scientific">Lyophyllum shimeji</name>
    <name type="common">Hon-shimeji</name>
    <name type="synonym">Tricholoma shimeji</name>
    <dbReference type="NCBI Taxonomy" id="47721"/>
    <lineage>
        <taxon>Eukaryota</taxon>
        <taxon>Fungi</taxon>
        <taxon>Dikarya</taxon>
        <taxon>Basidiomycota</taxon>
        <taxon>Agaricomycotina</taxon>
        <taxon>Agaricomycetes</taxon>
        <taxon>Agaricomycetidae</taxon>
        <taxon>Agaricales</taxon>
        <taxon>Tricholomatineae</taxon>
        <taxon>Lyophyllaceae</taxon>
        <taxon>Lyophyllum</taxon>
    </lineage>
</organism>
<dbReference type="SMART" id="SM00474">
    <property type="entry name" value="35EXOc"/>
    <property type="match status" value="1"/>
</dbReference>
<evidence type="ECO:0000256" key="8">
    <source>
        <dbReference type="ARBA" id="ARBA00040531"/>
    </source>
</evidence>
<feature type="compositionally biased region" description="Basic residues" evidence="10">
    <location>
        <begin position="284"/>
        <end position="295"/>
    </location>
</feature>
<dbReference type="PANTHER" id="PTHR13620:SF109">
    <property type="entry name" value="3'-5' EXONUCLEASE"/>
    <property type="match status" value="1"/>
</dbReference>
<evidence type="ECO:0000256" key="9">
    <source>
        <dbReference type="ARBA" id="ARBA00042761"/>
    </source>
</evidence>
<evidence type="ECO:0000313" key="13">
    <source>
        <dbReference type="Proteomes" id="UP001063166"/>
    </source>
</evidence>
<dbReference type="InterPro" id="IPR012337">
    <property type="entry name" value="RNaseH-like_sf"/>
</dbReference>
<feature type="region of interest" description="Disordered" evidence="10">
    <location>
        <begin position="281"/>
        <end position="374"/>
    </location>
</feature>
<evidence type="ECO:0000256" key="6">
    <source>
        <dbReference type="ARBA" id="ARBA00022842"/>
    </source>
</evidence>
<dbReference type="GO" id="GO:0005634">
    <property type="term" value="C:nucleus"/>
    <property type="evidence" value="ECO:0007669"/>
    <property type="project" value="UniProtKB-SubCell"/>
</dbReference>
<feature type="domain" description="3'-5' exonuclease" evidence="11">
    <location>
        <begin position="21"/>
        <end position="198"/>
    </location>
</feature>
<keyword evidence="4" id="KW-0378">Hydrolase</keyword>
<dbReference type="AlphaFoldDB" id="A0A9P3UMK8"/>
<comment type="subcellular location">
    <subcellularLocation>
        <location evidence="1">Nucleus</location>
    </subcellularLocation>
</comment>
<evidence type="ECO:0000256" key="2">
    <source>
        <dbReference type="ARBA" id="ARBA00022722"/>
    </source>
</evidence>
<dbReference type="InterPro" id="IPR002562">
    <property type="entry name" value="3'-5'_exonuclease_dom"/>
</dbReference>
<proteinExistence type="predicted"/>
<evidence type="ECO:0000256" key="10">
    <source>
        <dbReference type="SAM" id="MobiDB-lite"/>
    </source>
</evidence>
<accession>A0A9P3UMK8</accession>
<dbReference type="GO" id="GO:0006139">
    <property type="term" value="P:nucleobase-containing compound metabolic process"/>
    <property type="evidence" value="ECO:0007669"/>
    <property type="project" value="InterPro"/>
</dbReference>
<dbReference type="PANTHER" id="PTHR13620">
    <property type="entry name" value="3-5 EXONUCLEASE"/>
    <property type="match status" value="1"/>
</dbReference>
<dbReference type="SUPFAM" id="SSF53098">
    <property type="entry name" value="Ribonuclease H-like"/>
    <property type="match status" value="1"/>
</dbReference>
<dbReference type="GO" id="GO:0046872">
    <property type="term" value="F:metal ion binding"/>
    <property type="evidence" value="ECO:0007669"/>
    <property type="project" value="UniProtKB-KW"/>
</dbReference>
<keyword evidence="2" id="KW-0540">Nuclease</keyword>
<gene>
    <name evidence="12" type="ORF">LshimejAT787_0307190</name>
</gene>
<dbReference type="GO" id="GO:0003676">
    <property type="term" value="F:nucleic acid binding"/>
    <property type="evidence" value="ECO:0007669"/>
    <property type="project" value="InterPro"/>
</dbReference>
<dbReference type="InterPro" id="IPR036397">
    <property type="entry name" value="RNaseH_sf"/>
</dbReference>
<evidence type="ECO:0000256" key="1">
    <source>
        <dbReference type="ARBA" id="ARBA00004123"/>
    </source>
</evidence>
<dbReference type="CDD" id="cd06141">
    <property type="entry name" value="WRN_exo"/>
    <property type="match status" value="1"/>
</dbReference>
<evidence type="ECO:0000256" key="3">
    <source>
        <dbReference type="ARBA" id="ARBA00022723"/>
    </source>
</evidence>
<keyword evidence="13" id="KW-1185">Reference proteome</keyword>
<evidence type="ECO:0000313" key="12">
    <source>
        <dbReference type="EMBL" id="GLB36431.1"/>
    </source>
</evidence>
<reference evidence="12" key="1">
    <citation type="submission" date="2022-07" db="EMBL/GenBank/DDBJ databases">
        <title>The genome of Lyophyllum shimeji provides insight into the initial evolution of ectomycorrhizal fungal genome.</title>
        <authorList>
            <person name="Kobayashi Y."/>
            <person name="Shibata T."/>
            <person name="Hirakawa H."/>
            <person name="Shigenobu S."/>
            <person name="Nishiyama T."/>
            <person name="Yamada A."/>
            <person name="Hasebe M."/>
            <person name="Kawaguchi M."/>
        </authorList>
    </citation>
    <scope>NUCLEOTIDE SEQUENCE</scope>
    <source>
        <strain evidence="12">AT787</strain>
    </source>
</reference>
<name>A0A9P3UMK8_LYOSH</name>